<dbReference type="AlphaFoldDB" id="A0A3M4JYP1"/>
<dbReference type="EMBL" id="RBRA01000206">
    <property type="protein sequence ID" value="RMQ22107.1"/>
    <property type="molecule type" value="Genomic_DNA"/>
</dbReference>
<accession>A0A3M4JYP1</accession>
<gene>
    <name evidence="1" type="ORF">ALQ08_01351</name>
</gene>
<evidence type="ECO:0000313" key="2">
    <source>
        <dbReference type="Proteomes" id="UP000269044"/>
    </source>
</evidence>
<proteinExistence type="predicted"/>
<name>A0A3M4JYP1_9PSED</name>
<evidence type="ECO:0000313" key="1">
    <source>
        <dbReference type="EMBL" id="RMQ22107.1"/>
    </source>
</evidence>
<protein>
    <submittedName>
        <fullName evidence="1">Uncharacterized protein</fullName>
    </submittedName>
</protein>
<comment type="caution">
    <text evidence="1">The sequence shown here is derived from an EMBL/GenBank/DDBJ whole genome shotgun (WGS) entry which is preliminary data.</text>
</comment>
<dbReference type="Proteomes" id="UP000269044">
    <property type="component" value="Unassembled WGS sequence"/>
</dbReference>
<sequence length="44" mass="4919">MLYPFGVNNVWLNYLDGAALELFKLLQDTSVEVVALSAKYIAID</sequence>
<organism evidence="1 2">
    <name type="scientific">Pseudomonas syringae pv. delphinii</name>
    <dbReference type="NCBI Taxonomy" id="192088"/>
    <lineage>
        <taxon>Bacteria</taxon>
        <taxon>Pseudomonadati</taxon>
        <taxon>Pseudomonadota</taxon>
        <taxon>Gammaproteobacteria</taxon>
        <taxon>Pseudomonadales</taxon>
        <taxon>Pseudomonadaceae</taxon>
        <taxon>Pseudomonas</taxon>
    </lineage>
</organism>
<reference evidence="1 2" key="1">
    <citation type="submission" date="2018-08" db="EMBL/GenBank/DDBJ databases">
        <title>Recombination of ecologically and evolutionarily significant loci maintains genetic cohesion in the Pseudomonas syringae species complex.</title>
        <authorList>
            <person name="Dillon M."/>
            <person name="Thakur S."/>
            <person name="Almeida R.N.D."/>
            <person name="Weir B.S."/>
            <person name="Guttman D.S."/>
        </authorList>
    </citation>
    <scope>NUCLEOTIDE SEQUENCE [LARGE SCALE GENOMIC DNA]</scope>
    <source>
        <strain evidence="1 2">ICMP 13052</strain>
    </source>
</reference>